<dbReference type="SMART" id="SM00871">
    <property type="entry name" value="AraC_E_bind"/>
    <property type="match status" value="1"/>
</dbReference>
<comment type="caution">
    <text evidence="2">The sequence shown here is derived from an EMBL/GenBank/DDBJ whole genome shotgun (WGS) entry which is preliminary data.</text>
</comment>
<evidence type="ECO:0000313" key="3">
    <source>
        <dbReference type="Proteomes" id="UP000688137"/>
    </source>
</evidence>
<dbReference type="InterPro" id="IPR029441">
    <property type="entry name" value="Cass2"/>
</dbReference>
<reference evidence="2" key="1">
    <citation type="submission" date="2021-01" db="EMBL/GenBank/DDBJ databases">
        <authorList>
            <consortium name="Genoscope - CEA"/>
            <person name="William W."/>
        </authorList>
    </citation>
    <scope>NUCLEOTIDE SEQUENCE</scope>
</reference>
<keyword evidence="3" id="KW-1185">Reference proteome</keyword>
<dbReference type="InterPro" id="IPR053182">
    <property type="entry name" value="YobU-like_regulator"/>
</dbReference>
<accession>A0A8S1NKE7</accession>
<dbReference type="AlphaFoldDB" id="A0A8S1NKE7"/>
<feature type="domain" description="AraC effector-binding" evidence="1">
    <location>
        <begin position="8"/>
        <end position="172"/>
    </location>
</feature>
<evidence type="ECO:0000313" key="2">
    <source>
        <dbReference type="EMBL" id="CAD8093707.1"/>
    </source>
</evidence>
<dbReference type="InterPro" id="IPR010499">
    <property type="entry name" value="AraC_E-bd"/>
</dbReference>
<dbReference type="Proteomes" id="UP000688137">
    <property type="component" value="Unassembled WGS sequence"/>
</dbReference>
<evidence type="ECO:0000259" key="1">
    <source>
        <dbReference type="SMART" id="SM00871"/>
    </source>
</evidence>
<organism evidence="2 3">
    <name type="scientific">Paramecium primaurelia</name>
    <dbReference type="NCBI Taxonomy" id="5886"/>
    <lineage>
        <taxon>Eukaryota</taxon>
        <taxon>Sar</taxon>
        <taxon>Alveolata</taxon>
        <taxon>Ciliophora</taxon>
        <taxon>Intramacronucleata</taxon>
        <taxon>Oligohymenophorea</taxon>
        <taxon>Peniculida</taxon>
        <taxon>Parameciidae</taxon>
        <taxon>Paramecium</taxon>
    </lineage>
</organism>
<dbReference type="PANTHER" id="PTHR36444">
    <property type="entry name" value="TRANSCRIPTIONAL REGULATOR PROTEIN YOBU-RELATED"/>
    <property type="match status" value="1"/>
</dbReference>
<dbReference type="EMBL" id="CAJJDM010000097">
    <property type="protein sequence ID" value="CAD8093707.1"/>
    <property type="molecule type" value="Genomic_DNA"/>
</dbReference>
<dbReference type="PANTHER" id="PTHR36444:SF2">
    <property type="entry name" value="TRANSCRIPTIONAL REGULATOR PROTEIN YOBU-RELATED"/>
    <property type="match status" value="1"/>
</dbReference>
<protein>
    <recommendedName>
        <fullName evidence="1">AraC effector-binding domain-containing protein</fullName>
    </recommendedName>
</protein>
<gene>
    <name evidence="2" type="ORF">PPRIM_AZ9-3.1.T0940015</name>
</gene>
<sequence length="173" mass="20069">MDMQAQKPQLTVVELPSFILVGLTRNIIQKEELDPNTGQIGKAYEEYFEKQIYDKIPHRSFPKRTYCMYYEYQNPHDLQEIKYKMVLGEMVSEVTDLPEGLVAVIVPEHRFCRFDCGPGSIPKVVIDAWQSLPNLSPEELGGARSYDYDFEVYPEDINVNENIKFELLIGLQK</sequence>
<name>A0A8S1NKE7_PARPR</name>
<dbReference type="Pfam" id="PF14526">
    <property type="entry name" value="Cass2"/>
    <property type="match status" value="1"/>
</dbReference>
<proteinExistence type="predicted"/>
<dbReference type="OMA" id="EIKYKMV"/>